<dbReference type="CDD" id="cd14970">
    <property type="entry name" value="7tmA_Opioid_R-like"/>
    <property type="match status" value="1"/>
</dbReference>
<reference evidence="15" key="1">
    <citation type="journal article" date="2008" name="Nature">
        <title>The amphioxus genome and the evolution of the chordate karyotype.</title>
        <authorList>
            <consortium name="US DOE Joint Genome Institute (JGI-PGF)"/>
            <person name="Putnam N.H."/>
            <person name="Butts T."/>
            <person name="Ferrier D.E.K."/>
            <person name="Furlong R.F."/>
            <person name="Hellsten U."/>
            <person name="Kawashima T."/>
            <person name="Robinson-Rechavi M."/>
            <person name="Shoguchi E."/>
            <person name="Terry A."/>
            <person name="Yu J.-K."/>
            <person name="Benito-Gutierrez E.L."/>
            <person name="Dubchak I."/>
            <person name="Garcia-Fernandez J."/>
            <person name="Gibson-Brown J.J."/>
            <person name="Grigoriev I.V."/>
            <person name="Horton A.C."/>
            <person name="de Jong P.J."/>
            <person name="Jurka J."/>
            <person name="Kapitonov V.V."/>
            <person name="Kohara Y."/>
            <person name="Kuroki Y."/>
            <person name="Lindquist E."/>
            <person name="Lucas S."/>
            <person name="Osoegawa K."/>
            <person name="Pennacchio L.A."/>
            <person name="Salamov A.A."/>
            <person name="Satou Y."/>
            <person name="Sauka-Spengler T."/>
            <person name="Schmutz J."/>
            <person name="Shin-I T."/>
            <person name="Toyoda A."/>
            <person name="Bronner-Fraser M."/>
            <person name="Fujiyama A."/>
            <person name="Holland L.Z."/>
            <person name="Holland P.W.H."/>
            <person name="Satoh N."/>
            <person name="Rokhsar D.S."/>
        </authorList>
    </citation>
    <scope>NUCLEOTIDE SEQUENCE [LARGE SCALE GENOMIC DNA]</scope>
    <source>
        <strain evidence="15">S238N-H82</strain>
        <tissue evidence="15">Testes</tissue>
    </source>
</reference>
<evidence type="ECO:0000256" key="12">
    <source>
        <dbReference type="ARBA" id="ARBA00023288"/>
    </source>
</evidence>
<feature type="transmembrane region" description="Helical" evidence="13">
    <location>
        <begin position="144"/>
        <end position="165"/>
    </location>
</feature>
<dbReference type="PANTHER" id="PTHR24229:SF112">
    <property type="entry name" value="CHEMOKINE-LIKE RECEPTOR 1"/>
    <property type="match status" value="1"/>
</dbReference>
<feature type="transmembrane region" description="Helical" evidence="13">
    <location>
        <begin position="195"/>
        <end position="218"/>
    </location>
</feature>
<dbReference type="InParanoid" id="C3ZFR5"/>
<dbReference type="Gene3D" id="1.20.1070.10">
    <property type="entry name" value="Rhodopsin 7-helix transmembrane proteins"/>
    <property type="match status" value="1"/>
</dbReference>
<protein>
    <recommendedName>
        <fullName evidence="14">G-protein coupled receptors family 1 profile domain-containing protein</fullName>
    </recommendedName>
</protein>
<keyword evidence="10" id="KW-0325">Glycoprotein</keyword>
<name>C3ZFR5_BRAFL</name>
<dbReference type="InterPro" id="IPR009150">
    <property type="entry name" value="Neuropept_B/W_rcpt"/>
</dbReference>
<evidence type="ECO:0000256" key="2">
    <source>
        <dbReference type="ARBA" id="ARBA00022475"/>
    </source>
</evidence>
<feature type="transmembrane region" description="Helical" evidence="13">
    <location>
        <begin position="277"/>
        <end position="304"/>
    </location>
</feature>
<evidence type="ECO:0000256" key="8">
    <source>
        <dbReference type="ARBA" id="ARBA00023157"/>
    </source>
</evidence>
<evidence type="ECO:0000256" key="11">
    <source>
        <dbReference type="ARBA" id="ARBA00023224"/>
    </source>
</evidence>
<evidence type="ECO:0000313" key="15">
    <source>
        <dbReference type="EMBL" id="EEN48673.1"/>
    </source>
</evidence>
<dbReference type="eggNOG" id="KOG3656">
    <property type="taxonomic scope" value="Eukaryota"/>
</dbReference>
<dbReference type="GO" id="GO:0008188">
    <property type="term" value="F:neuropeptide receptor activity"/>
    <property type="evidence" value="ECO:0007669"/>
    <property type="project" value="InterPro"/>
</dbReference>
<dbReference type="PRINTS" id="PR00237">
    <property type="entry name" value="GPCRRHODOPSN"/>
</dbReference>
<keyword evidence="5" id="KW-0297">G-protein coupled receptor</keyword>
<evidence type="ECO:0000256" key="9">
    <source>
        <dbReference type="ARBA" id="ARBA00023170"/>
    </source>
</evidence>
<dbReference type="InterPro" id="IPR017452">
    <property type="entry name" value="GPCR_Rhodpsn_7TM"/>
</dbReference>
<dbReference type="EMBL" id="GG666614">
    <property type="protein sequence ID" value="EEN48673.1"/>
    <property type="molecule type" value="Genomic_DNA"/>
</dbReference>
<feature type="transmembrane region" description="Helical" evidence="13">
    <location>
        <begin position="247"/>
        <end position="271"/>
    </location>
</feature>
<keyword evidence="9" id="KW-0675">Receptor</keyword>
<evidence type="ECO:0000256" key="1">
    <source>
        <dbReference type="ARBA" id="ARBA00004651"/>
    </source>
</evidence>
<evidence type="ECO:0000256" key="3">
    <source>
        <dbReference type="ARBA" id="ARBA00022692"/>
    </source>
</evidence>
<dbReference type="InterPro" id="IPR000276">
    <property type="entry name" value="GPCR_Rhodpsn"/>
</dbReference>
<dbReference type="FunFam" id="1.20.1070.10:FF:000060">
    <property type="entry name" value="Somatostatin receptor type 1"/>
    <property type="match status" value="1"/>
</dbReference>
<feature type="transmembrane region" description="Helical" evidence="13">
    <location>
        <begin position="112"/>
        <end position="132"/>
    </location>
</feature>
<comment type="subcellular location">
    <subcellularLocation>
        <location evidence="1">Cell membrane</location>
        <topology evidence="1">Multi-pass membrane protein</topology>
    </subcellularLocation>
</comment>
<keyword evidence="3 13" id="KW-0812">Transmembrane</keyword>
<dbReference type="SMART" id="SM01381">
    <property type="entry name" value="7TM_GPCR_Srsx"/>
    <property type="match status" value="1"/>
</dbReference>
<feature type="transmembrane region" description="Helical" evidence="13">
    <location>
        <begin position="67"/>
        <end position="86"/>
    </location>
</feature>
<evidence type="ECO:0000256" key="13">
    <source>
        <dbReference type="SAM" id="Phobius"/>
    </source>
</evidence>
<dbReference type="GO" id="GO:0005886">
    <property type="term" value="C:plasma membrane"/>
    <property type="evidence" value="ECO:0007669"/>
    <property type="project" value="UniProtKB-SubCell"/>
</dbReference>
<organism>
    <name type="scientific">Branchiostoma floridae</name>
    <name type="common">Florida lancelet</name>
    <name type="synonym">Amphioxus</name>
    <dbReference type="NCBI Taxonomy" id="7739"/>
    <lineage>
        <taxon>Eukaryota</taxon>
        <taxon>Metazoa</taxon>
        <taxon>Chordata</taxon>
        <taxon>Cephalochordata</taxon>
        <taxon>Leptocardii</taxon>
        <taxon>Amphioxiformes</taxon>
        <taxon>Branchiostomatidae</taxon>
        <taxon>Branchiostoma</taxon>
    </lineage>
</organism>
<accession>C3ZFR5</accession>
<dbReference type="SUPFAM" id="SSF81321">
    <property type="entry name" value="Family A G protein-coupled receptor-like"/>
    <property type="match status" value="1"/>
</dbReference>
<evidence type="ECO:0000256" key="7">
    <source>
        <dbReference type="ARBA" id="ARBA00023139"/>
    </source>
</evidence>
<evidence type="ECO:0000256" key="10">
    <source>
        <dbReference type="ARBA" id="ARBA00023180"/>
    </source>
</evidence>
<keyword evidence="11" id="KW-0807">Transducer</keyword>
<feature type="transmembrane region" description="Helical" evidence="13">
    <location>
        <begin position="30"/>
        <end position="55"/>
    </location>
</feature>
<dbReference type="AlphaFoldDB" id="C3ZFR5"/>
<dbReference type="PANTHER" id="PTHR24229">
    <property type="entry name" value="NEUROPEPTIDES RECEPTOR"/>
    <property type="match status" value="1"/>
</dbReference>
<dbReference type="Pfam" id="PF00001">
    <property type="entry name" value="7tm_1"/>
    <property type="match status" value="1"/>
</dbReference>
<feature type="domain" description="G-protein coupled receptors family 1 profile" evidence="14">
    <location>
        <begin position="46"/>
        <end position="302"/>
    </location>
</feature>
<dbReference type="PROSITE" id="PS50262">
    <property type="entry name" value="G_PROTEIN_RECEP_F1_2"/>
    <property type="match status" value="1"/>
</dbReference>
<sequence length="383" mass="42911">MNVSAVNWTSLNGTDLQYELHFASDIITKILVPTVYGIVTVVGLVGNSLVIYMLLGFTKMKNASNFYVLNLALADILFMLGVPFITASSSMQRWVFGRAMCKIVLSTDAMNMFNSVFNLAVLSVDRYLTIVCSHSHAHLRRPKVALMVSLSVWVAAILVTIPVIVVSDTAPLPGGNYDCRFNWPADNPFFWHKAFTYYTFVIGFVVPLTVISISYLMVVRHLKQNTSAHTAVSRVSVRMRVKVTRTVTAMIVTFVLCWLPYRLCQLVAALATTIPEALWVMVVFQAAMAMSYVNSCVNPILYAFMSQKFRESFRAALRLDRGRPADQRAARSYVRGGEVVVCNGRPEKSDFFDDEIREVNDVNAATVPYSSGQETLYLYETYV</sequence>
<dbReference type="PRINTS" id="PR01855">
    <property type="entry name" value="NRPEPTIDEWR"/>
</dbReference>
<gene>
    <name evidence="15" type="ORF">BRAFLDRAFT_85152</name>
</gene>
<keyword evidence="6 13" id="KW-0472">Membrane</keyword>
<evidence type="ECO:0000259" key="14">
    <source>
        <dbReference type="PROSITE" id="PS50262"/>
    </source>
</evidence>
<keyword evidence="4 13" id="KW-1133">Transmembrane helix</keyword>
<keyword evidence="7" id="KW-0564">Palmitate</keyword>
<proteinExistence type="predicted"/>
<evidence type="ECO:0000256" key="6">
    <source>
        <dbReference type="ARBA" id="ARBA00023136"/>
    </source>
</evidence>
<keyword evidence="8" id="KW-1015">Disulfide bond</keyword>
<evidence type="ECO:0000256" key="4">
    <source>
        <dbReference type="ARBA" id="ARBA00022989"/>
    </source>
</evidence>
<keyword evidence="12" id="KW-0449">Lipoprotein</keyword>
<keyword evidence="2" id="KW-1003">Cell membrane</keyword>
<evidence type="ECO:0000256" key="5">
    <source>
        <dbReference type="ARBA" id="ARBA00023040"/>
    </source>
</evidence>